<dbReference type="PANTHER" id="PTHR30432">
    <property type="entry name" value="TRANSCRIPTIONAL REGULATOR MODE"/>
    <property type="match status" value="1"/>
</dbReference>
<dbReference type="InterPro" id="IPR036390">
    <property type="entry name" value="WH_DNA-bd_sf"/>
</dbReference>
<protein>
    <submittedName>
        <fullName evidence="2">LysR family transcriptional regulator</fullName>
    </submittedName>
</protein>
<reference evidence="2 3" key="1">
    <citation type="submission" date="2022-08" db="EMBL/GenBank/DDBJ databases">
        <title>Proteogenomics of the novel Dehalobacterium formicoaceticum strain EZ94 highlights a key role of methyltransferases during anaerobic dichloromethane degradation.</title>
        <authorList>
            <person name="Wasmund K."/>
        </authorList>
    </citation>
    <scope>NUCLEOTIDE SEQUENCE [LARGE SCALE GENOMIC DNA]</scope>
    <source>
        <strain evidence="2 3">EZ94</strain>
    </source>
</reference>
<dbReference type="SUPFAM" id="SSF46785">
    <property type="entry name" value="Winged helix' DNA-binding domain"/>
    <property type="match status" value="1"/>
</dbReference>
<dbReference type="InterPro" id="IPR051815">
    <property type="entry name" value="Molybdate_resp_trans_reg"/>
</dbReference>
<accession>A0ABT1Y109</accession>
<dbReference type="InterPro" id="IPR036388">
    <property type="entry name" value="WH-like_DNA-bd_sf"/>
</dbReference>
<keyword evidence="3" id="KW-1185">Reference proteome</keyword>
<comment type="caution">
    <text evidence="2">The sequence shown here is derived from an EMBL/GenBank/DDBJ whole genome shotgun (WGS) entry which is preliminary data.</text>
</comment>
<name>A0ABT1Y109_9FIRM</name>
<dbReference type="Proteomes" id="UP001524944">
    <property type="component" value="Unassembled WGS sequence"/>
</dbReference>
<evidence type="ECO:0000313" key="3">
    <source>
        <dbReference type="Proteomes" id="UP001524944"/>
    </source>
</evidence>
<feature type="domain" description="HTH lysR-type" evidence="1">
    <location>
        <begin position="27"/>
        <end position="81"/>
    </location>
</feature>
<dbReference type="EMBL" id="JANPWE010000001">
    <property type="protein sequence ID" value="MCR6544547.1"/>
    <property type="molecule type" value="Genomic_DNA"/>
</dbReference>
<sequence length="108" mass="12054">MQVKYKIWLEKEGKAFGLGPYLLLKGIEETGSLNHAARRIHMSYSQAHKLIKDIEKRLGFPLIISHAGGHDGGGSKLTDEAKTIMDKYLAFEKECGAAIEAAFHKHFD</sequence>
<evidence type="ECO:0000259" key="1">
    <source>
        <dbReference type="Pfam" id="PF00126"/>
    </source>
</evidence>
<dbReference type="RefSeq" id="WP_089610006.1">
    <property type="nucleotide sequence ID" value="NZ_CP022121.1"/>
</dbReference>
<gene>
    <name evidence="2" type="ORF">NVS47_03300</name>
</gene>
<dbReference type="InterPro" id="IPR000847">
    <property type="entry name" value="LysR_HTH_N"/>
</dbReference>
<dbReference type="Pfam" id="PF00126">
    <property type="entry name" value="HTH_1"/>
    <property type="match status" value="1"/>
</dbReference>
<dbReference type="PANTHER" id="PTHR30432:SF1">
    <property type="entry name" value="DNA-BINDING TRANSCRIPTIONAL DUAL REGULATOR MODE"/>
    <property type="match status" value="1"/>
</dbReference>
<organism evidence="2 3">
    <name type="scientific">Dehalobacterium formicoaceticum</name>
    <dbReference type="NCBI Taxonomy" id="51515"/>
    <lineage>
        <taxon>Bacteria</taxon>
        <taxon>Bacillati</taxon>
        <taxon>Bacillota</taxon>
        <taxon>Clostridia</taxon>
        <taxon>Eubacteriales</taxon>
        <taxon>Peptococcaceae</taxon>
        <taxon>Dehalobacterium</taxon>
    </lineage>
</organism>
<evidence type="ECO:0000313" key="2">
    <source>
        <dbReference type="EMBL" id="MCR6544547.1"/>
    </source>
</evidence>
<dbReference type="Gene3D" id="1.10.10.10">
    <property type="entry name" value="Winged helix-like DNA-binding domain superfamily/Winged helix DNA-binding domain"/>
    <property type="match status" value="1"/>
</dbReference>
<proteinExistence type="predicted"/>